<keyword evidence="1" id="KW-0472">Membrane</keyword>
<evidence type="ECO:0000313" key="2">
    <source>
        <dbReference type="EMBL" id="QCD47953.1"/>
    </source>
</evidence>
<dbReference type="RefSeq" id="WP_002944186.1">
    <property type="nucleotide sequence ID" value="NZ_CP012543.1"/>
</dbReference>
<dbReference type="AlphaFoldDB" id="A0A6G5QQB0"/>
<dbReference type="InterPro" id="IPR021484">
    <property type="entry name" value="DUF3137"/>
</dbReference>
<evidence type="ECO:0000313" key="3">
    <source>
        <dbReference type="Proteomes" id="UP000502377"/>
    </source>
</evidence>
<feature type="transmembrane region" description="Helical" evidence="1">
    <location>
        <begin position="45"/>
        <end position="65"/>
    </location>
</feature>
<dbReference type="EMBL" id="CP012543">
    <property type="protein sequence ID" value="QCD47953.1"/>
    <property type="molecule type" value="Genomic_DNA"/>
</dbReference>
<name>A0A6G5QQB0_CAMRE</name>
<evidence type="ECO:0000256" key="1">
    <source>
        <dbReference type="SAM" id="Phobius"/>
    </source>
</evidence>
<keyword evidence="1" id="KW-0812">Transmembrane</keyword>
<sequence>MDDLVLLELERQKVLRSLFRLKLTCFFVATAVAWLLYLAAQNAALSAGAFVACGAAMYYFFESIFTDSFTFKFKRKVVRSIVEDCGLTYYPGDYVESDYLYMIYDFDIDKYSGNDLIFGQIEGVRVKFSDVEALSIKEDIRGNETHRILFAGLLFVADFPKRLKGVTQICSGTDDFKDYGGKRARMDDAEFERLFRVYTTDQIEARYALTPSMMENLKLLKTRFHRPINIVLTGDKICIAIRTGRDNFEPDLRRPLVGKGANRFYKDEIGGFLRIVEELRLNRKIWLD</sequence>
<dbReference type="KEGG" id="crx:CRECT_2371"/>
<proteinExistence type="predicted"/>
<accession>A0A6G5QQB0</accession>
<gene>
    <name evidence="2" type="ORF">CRECT_2371</name>
</gene>
<dbReference type="Pfam" id="PF11335">
    <property type="entry name" value="DUF3137"/>
    <property type="match status" value="1"/>
</dbReference>
<organism evidence="2 3">
    <name type="scientific">Campylobacter rectus</name>
    <name type="common">Wolinella recta</name>
    <dbReference type="NCBI Taxonomy" id="203"/>
    <lineage>
        <taxon>Bacteria</taxon>
        <taxon>Pseudomonadati</taxon>
        <taxon>Campylobacterota</taxon>
        <taxon>Epsilonproteobacteria</taxon>
        <taxon>Campylobacterales</taxon>
        <taxon>Campylobacteraceae</taxon>
        <taxon>Campylobacter</taxon>
    </lineage>
</organism>
<keyword evidence="1" id="KW-1133">Transmembrane helix</keyword>
<protein>
    <submittedName>
        <fullName evidence="2">Putative DUF3137 domain protein</fullName>
    </submittedName>
</protein>
<feature type="transmembrane region" description="Helical" evidence="1">
    <location>
        <begin position="21"/>
        <end position="39"/>
    </location>
</feature>
<dbReference type="Proteomes" id="UP000502377">
    <property type="component" value="Chromosome"/>
</dbReference>
<reference evidence="2 3" key="1">
    <citation type="submission" date="2016-07" db="EMBL/GenBank/DDBJ databases">
        <title>Comparative genomics of the Campylobacter concisus group.</title>
        <authorList>
            <person name="Miller W.G."/>
            <person name="Yee E."/>
            <person name="Chapman M.H."/>
            <person name="Huynh S."/>
            <person name="Bono J.L."/>
            <person name="On S.L.W."/>
            <person name="StLeger J."/>
            <person name="Foster G."/>
            <person name="Parker C.T."/>
        </authorList>
    </citation>
    <scope>NUCLEOTIDE SEQUENCE [LARGE SCALE GENOMIC DNA]</scope>
    <source>
        <strain evidence="2 3">ATCC 33238</strain>
    </source>
</reference>